<dbReference type="PANTHER" id="PTHR45089">
    <property type="entry name" value="DNAJ HEAT SHOCK AMINO-TERMINAL DOMAIN PROTEIN-RELATED"/>
    <property type="match status" value="1"/>
</dbReference>
<dbReference type="InterPro" id="IPR024593">
    <property type="entry name" value="DUF3444"/>
</dbReference>
<dbReference type="Gramene" id="Pp3c19_14830V3.2">
    <property type="protein sequence ID" value="Pp3c19_14830V3.2"/>
    <property type="gene ID" value="Pp3c19_14830"/>
</dbReference>
<dbReference type="EMBL" id="ABEU02000019">
    <property type="status" value="NOT_ANNOTATED_CDS"/>
    <property type="molecule type" value="Genomic_DNA"/>
</dbReference>
<keyword evidence="5" id="KW-1185">Reference proteome</keyword>
<name>A0A7I4BI60_PHYPA</name>
<dbReference type="Proteomes" id="UP000006727">
    <property type="component" value="Chromosome 19"/>
</dbReference>
<dbReference type="InterPro" id="IPR053961">
    <property type="entry name" value="XRCC4_N"/>
</dbReference>
<proteinExistence type="predicted"/>
<reference evidence="4" key="3">
    <citation type="submission" date="2020-12" db="UniProtKB">
        <authorList>
            <consortium name="EnsemblPlants"/>
        </authorList>
    </citation>
    <scope>IDENTIFICATION</scope>
</reference>
<dbReference type="InParanoid" id="A0A7I4BI60"/>
<evidence type="ECO:0000256" key="1">
    <source>
        <dbReference type="SAM" id="MobiDB-lite"/>
    </source>
</evidence>
<dbReference type="Pfam" id="PF11926">
    <property type="entry name" value="DUF3444"/>
    <property type="match status" value="2"/>
</dbReference>
<evidence type="ECO:0000313" key="5">
    <source>
        <dbReference type="Proteomes" id="UP000006727"/>
    </source>
</evidence>
<reference evidence="4 5" key="1">
    <citation type="journal article" date="2008" name="Science">
        <title>The Physcomitrella genome reveals evolutionary insights into the conquest of land by plants.</title>
        <authorList>
            <person name="Rensing S."/>
            <person name="Lang D."/>
            <person name="Zimmer A."/>
            <person name="Terry A."/>
            <person name="Salamov A."/>
            <person name="Shapiro H."/>
            <person name="Nishiyama T."/>
            <person name="Perroud P.-F."/>
            <person name="Lindquist E."/>
            <person name="Kamisugi Y."/>
            <person name="Tanahashi T."/>
            <person name="Sakakibara K."/>
            <person name="Fujita T."/>
            <person name="Oishi K."/>
            <person name="Shin-I T."/>
            <person name="Kuroki Y."/>
            <person name="Toyoda A."/>
            <person name="Suzuki Y."/>
            <person name="Hashimoto A."/>
            <person name="Yamaguchi K."/>
            <person name="Sugano A."/>
            <person name="Kohara Y."/>
            <person name="Fujiyama A."/>
            <person name="Anterola A."/>
            <person name="Aoki S."/>
            <person name="Ashton N."/>
            <person name="Barbazuk W.B."/>
            <person name="Barker E."/>
            <person name="Bennetzen J."/>
            <person name="Bezanilla M."/>
            <person name="Blankenship R."/>
            <person name="Cho S.H."/>
            <person name="Dutcher S."/>
            <person name="Estelle M."/>
            <person name="Fawcett J.A."/>
            <person name="Gundlach H."/>
            <person name="Hanada K."/>
            <person name="Heyl A."/>
            <person name="Hicks K.A."/>
            <person name="Hugh J."/>
            <person name="Lohr M."/>
            <person name="Mayer K."/>
            <person name="Melkozernov A."/>
            <person name="Murata T."/>
            <person name="Nelson D."/>
            <person name="Pils B."/>
            <person name="Prigge M."/>
            <person name="Reiss B."/>
            <person name="Renner T."/>
            <person name="Rombauts S."/>
            <person name="Rushton P."/>
            <person name="Sanderfoot A."/>
            <person name="Schween G."/>
            <person name="Shiu S.-H."/>
            <person name="Stueber K."/>
            <person name="Theodoulou F.L."/>
            <person name="Tu H."/>
            <person name="Van de Peer Y."/>
            <person name="Verrier P.J."/>
            <person name="Waters E."/>
            <person name="Wood A."/>
            <person name="Yang L."/>
            <person name="Cove D."/>
            <person name="Cuming A."/>
            <person name="Hasebe M."/>
            <person name="Lucas S."/>
            <person name="Mishler D.B."/>
            <person name="Reski R."/>
            <person name="Grigoriev I."/>
            <person name="Quatrano R.S."/>
            <person name="Boore J.L."/>
        </authorList>
    </citation>
    <scope>NUCLEOTIDE SEQUENCE [LARGE SCALE GENOMIC DNA]</scope>
    <source>
        <strain evidence="4 5">cv. Gransden 2004</strain>
    </source>
</reference>
<feature type="domain" description="DUF3444" evidence="3">
    <location>
        <begin position="437"/>
        <end position="494"/>
    </location>
</feature>
<reference evidence="4 5" key="2">
    <citation type="journal article" date="2018" name="Plant J.">
        <title>The Physcomitrella patens chromosome-scale assembly reveals moss genome structure and evolution.</title>
        <authorList>
            <person name="Lang D."/>
            <person name="Ullrich K.K."/>
            <person name="Murat F."/>
            <person name="Fuchs J."/>
            <person name="Jenkins J."/>
            <person name="Haas F.B."/>
            <person name="Piednoel M."/>
            <person name="Gundlach H."/>
            <person name="Van Bel M."/>
            <person name="Meyberg R."/>
            <person name="Vives C."/>
            <person name="Morata J."/>
            <person name="Symeonidi A."/>
            <person name="Hiss M."/>
            <person name="Muchero W."/>
            <person name="Kamisugi Y."/>
            <person name="Saleh O."/>
            <person name="Blanc G."/>
            <person name="Decker E.L."/>
            <person name="van Gessel N."/>
            <person name="Grimwood J."/>
            <person name="Hayes R.D."/>
            <person name="Graham S.W."/>
            <person name="Gunter L.E."/>
            <person name="McDaniel S.F."/>
            <person name="Hoernstein S.N.W."/>
            <person name="Larsson A."/>
            <person name="Li F.W."/>
            <person name="Perroud P.F."/>
            <person name="Phillips J."/>
            <person name="Ranjan P."/>
            <person name="Rokshar D.S."/>
            <person name="Rothfels C.J."/>
            <person name="Schneider L."/>
            <person name="Shu S."/>
            <person name="Stevenson D.W."/>
            <person name="Thummler F."/>
            <person name="Tillich M."/>
            <person name="Villarreal Aguilar J.C."/>
            <person name="Widiez T."/>
            <person name="Wong G.K."/>
            <person name="Wymore A."/>
            <person name="Zhang Y."/>
            <person name="Zimmer A.D."/>
            <person name="Quatrano R.S."/>
            <person name="Mayer K.F.X."/>
            <person name="Goodstein D."/>
            <person name="Casacuberta J.M."/>
            <person name="Vandepoele K."/>
            <person name="Reski R."/>
            <person name="Cuming A.C."/>
            <person name="Tuskan G.A."/>
            <person name="Maumus F."/>
            <person name="Salse J."/>
            <person name="Schmutz J."/>
            <person name="Rensing S.A."/>
        </authorList>
    </citation>
    <scope>NUCLEOTIDE SEQUENCE [LARGE SCALE GENOMIC DNA]</scope>
    <source>
        <strain evidence="4 5">cv. Gransden 2004</strain>
    </source>
</reference>
<dbReference type="Pfam" id="PF06632">
    <property type="entry name" value="XRCC4"/>
    <property type="match status" value="1"/>
</dbReference>
<feature type="region of interest" description="Disordered" evidence="1">
    <location>
        <begin position="412"/>
        <end position="436"/>
    </location>
</feature>
<protein>
    <submittedName>
        <fullName evidence="4">Uncharacterized protein</fullName>
    </submittedName>
</protein>
<organism evidence="4 5">
    <name type="scientific">Physcomitrium patens</name>
    <name type="common">Spreading-leaved earth moss</name>
    <name type="synonym">Physcomitrella patens</name>
    <dbReference type="NCBI Taxonomy" id="3218"/>
    <lineage>
        <taxon>Eukaryota</taxon>
        <taxon>Viridiplantae</taxon>
        <taxon>Streptophyta</taxon>
        <taxon>Embryophyta</taxon>
        <taxon>Bryophyta</taxon>
        <taxon>Bryophytina</taxon>
        <taxon>Bryopsida</taxon>
        <taxon>Funariidae</taxon>
        <taxon>Funariales</taxon>
        <taxon>Funariaceae</taxon>
        <taxon>Physcomitrium</taxon>
    </lineage>
</organism>
<evidence type="ECO:0000259" key="3">
    <source>
        <dbReference type="Pfam" id="PF11926"/>
    </source>
</evidence>
<feature type="region of interest" description="Disordered" evidence="1">
    <location>
        <begin position="373"/>
        <end position="396"/>
    </location>
</feature>
<evidence type="ECO:0000313" key="4">
    <source>
        <dbReference type="EnsemblPlants" id="Pp3c19_14830V3.2"/>
    </source>
</evidence>
<dbReference type="PANTHER" id="PTHR45089:SF24">
    <property type="entry name" value="DNAJ HEAT SHOCK N-TERMINAL DOMAIN-CONTAINING PROTEIN"/>
    <property type="match status" value="1"/>
</dbReference>
<feature type="compositionally biased region" description="Acidic residues" evidence="1">
    <location>
        <begin position="422"/>
        <end position="436"/>
    </location>
</feature>
<dbReference type="EnsemblPlants" id="Pp3c19_14830V3.2">
    <property type="protein sequence ID" value="Pp3c19_14830V3.2"/>
    <property type="gene ID" value="Pp3c19_14830"/>
</dbReference>
<accession>A0A7I4BI60</accession>
<sequence length="685" mass="77755">MNSRLHVELMRNVCLQSRPSSTDRERDSYTSSPSAGCVHQLNLDMGKTEETGCTRLQLCDGGYVYLKSIWEAADFFILILDGVHAWSRIVSYLEVTSIARNWDINERDFLRCARSRLSCQYPTSNYSISARKDDAVQLSCTIDDLYEGKALEFELCLERVSDVSSAICGMLNHLIDTNDKLREKLVKVEKTEIQRKYAEFAEPKPSITLSIASPIAHLRRPDSSFGKPCGVQLANQLHRLDERDSLVTGIHRNPTTAHGVYRDAFKIPTRQSGRQESAVEIVFPVKREDENSEGSGATRRCSRRITEKRETRKFSKNIRQKVVVLEDSPPTAQDGGKLKMKRRISKKKHAAFPAVQCIADVMKSSTQLGYWENPLGDKGNKVNSQEQRLTKGSLRRDYISPQKGYDSILQRKSRHYPLDDSSNSDEEVGMEDGTIETDVPDADYYQFDKDRTEIWAVYDQLDGMPRAWACINEVDNAPKFQVEVTRLKPHKPSEAAKFKQLLKIYPRKGEVWASHTRTKPLKTTSSKTGISRHSFNLLEICEDVEIGKPATVQKLERLEGYRTLWSAFDKQGQLPNKRLFLFSHRVPAYKMQGHEMVNIPKGVWDIDPAGFPQEAQGIEKLVPQAHNSVNCFNRRVTMSTSNLTASIILSVAFLSSAWKDFLLTGSSLSLLPFQRQLEMGAVFQN</sequence>
<evidence type="ECO:0000259" key="2">
    <source>
        <dbReference type="Pfam" id="PF06632"/>
    </source>
</evidence>
<feature type="domain" description="DUF3444" evidence="3">
    <location>
        <begin position="499"/>
        <end position="595"/>
    </location>
</feature>
<feature type="domain" description="XRCC4 N-terminal" evidence="2">
    <location>
        <begin position="64"/>
        <end position="140"/>
    </location>
</feature>
<dbReference type="AlphaFoldDB" id="A0A7I4BI60"/>